<evidence type="ECO:0000313" key="7">
    <source>
        <dbReference type="EMBL" id="VVC03402.1"/>
    </source>
</evidence>
<dbReference type="CDD" id="cd00616">
    <property type="entry name" value="AHBA_syn"/>
    <property type="match status" value="1"/>
</dbReference>
<name>A0A5E4LTM7_9ARCH</name>
<dbReference type="SUPFAM" id="SSF53383">
    <property type="entry name" value="PLP-dependent transferases"/>
    <property type="match status" value="1"/>
</dbReference>
<protein>
    <submittedName>
        <fullName evidence="7">Aspartate aminotransferase</fullName>
        <ecNumber evidence="7">2.6.1.1</ecNumber>
    </submittedName>
</protein>
<dbReference type="InterPro" id="IPR015421">
    <property type="entry name" value="PyrdxlP-dep_Trfase_major"/>
</dbReference>
<evidence type="ECO:0000256" key="2">
    <source>
        <dbReference type="ARBA" id="ARBA00022576"/>
    </source>
</evidence>
<dbReference type="AlphaFoldDB" id="A0A5E4LTM7"/>
<proteinExistence type="inferred from homology"/>
<dbReference type="InterPro" id="IPR000653">
    <property type="entry name" value="DegT/StrS_aminotransferase"/>
</dbReference>
<keyword evidence="2 7" id="KW-0032">Aminotransferase</keyword>
<evidence type="ECO:0000313" key="8">
    <source>
        <dbReference type="Proteomes" id="UP000789941"/>
    </source>
</evidence>
<dbReference type="EMBL" id="CABMJJ010000007">
    <property type="protein sequence ID" value="VVC03402.1"/>
    <property type="molecule type" value="Genomic_DNA"/>
</dbReference>
<dbReference type="Gene3D" id="3.90.1150.10">
    <property type="entry name" value="Aspartate Aminotransferase, domain 1"/>
    <property type="match status" value="1"/>
</dbReference>
<comment type="similarity">
    <text evidence="5 6">Belongs to the DegT/DnrJ/EryC1 family.</text>
</comment>
<sequence length="358" mass="39782">MIPIAKPLIEQDEIDNVVSVLKSGQLAQGRWVEEFENEFAKYIGVEYAIAVVNGTVALDLALKALNIKAGDEVIVPAFTFIATANTALFQGAKPIFADIDERTFNLDPESVKERITPKTKAIIPVHLFGQAADIQAFVDITEDHRIALVEDCAQAHGARYKGKRAGGFGIGTFSFYGTKNMTTGEGGMITTNNETIAKRLRLLRNHGQSEKYLHTELGYNYRMTNIAAAIGICQLKKLDRWNGERRKNAKYLDGKLKDIRGLTVPYVAPHNEHVYHQYVVKLGKDRDKIKEELATKGVGTAVHYPIPLNKQPVYSKEKTECPVSERMATQVLSLPVHPAVTEEQIVQVAKAVEEVLIR</sequence>
<dbReference type="PANTHER" id="PTHR30244:SF34">
    <property type="entry name" value="DTDP-4-AMINO-4,6-DIDEOXYGALACTOSE TRANSAMINASE"/>
    <property type="match status" value="1"/>
</dbReference>
<dbReference type="EC" id="2.6.1.1" evidence="7"/>
<comment type="cofactor">
    <cofactor evidence="1">
        <name>pyridoxal 5'-phosphate</name>
        <dbReference type="ChEBI" id="CHEBI:597326"/>
    </cofactor>
</comment>
<dbReference type="PIRSF" id="PIRSF000390">
    <property type="entry name" value="PLP_StrS"/>
    <property type="match status" value="1"/>
</dbReference>
<dbReference type="PANTHER" id="PTHR30244">
    <property type="entry name" value="TRANSAMINASE"/>
    <property type="match status" value="1"/>
</dbReference>
<dbReference type="InterPro" id="IPR015422">
    <property type="entry name" value="PyrdxlP-dep_Trfase_small"/>
</dbReference>
<dbReference type="Pfam" id="PF01041">
    <property type="entry name" value="DegT_DnrJ_EryC1"/>
    <property type="match status" value="1"/>
</dbReference>
<keyword evidence="4 6" id="KW-0663">Pyridoxal phosphate</keyword>
<keyword evidence="3 7" id="KW-0808">Transferase</keyword>
<evidence type="ECO:0000256" key="3">
    <source>
        <dbReference type="ARBA" id="ARBA00022679"/>
    </source>
</evidence>
<dbReference type="InterPro" id="IPR015424">
    <property type="entry name" value="PyrdxlP-dep_Trfase"/>
</dbReference>
<dbReference type="GO" id="GO:0030170">
    <property type="term" value="F:pyridoxal phosphate binding"/>
    <property type="evidence" value="ECO:0007669"/>
    <property type="project" value="TreeGrafter"/>
</dbReference>
<evidence type="ECO:0000256" key="1">
    <source>
        <dbReference type="ARBA" id="ARBA00001933"/>
    </source>
</evidence>
<evidence type="ECO:0000256" key="6">
    <source>
        <dbReference type="RuleBase" id="RU004508"/>
    </source>
</evidence>
<dbReference type="Proteomes" id="UP000789941">
    <property type="component" value="Unassembled WGS sequence"/>
</dbReference>
<dbReference type="GO" id="GO:0004069">
    <property type="term" value="F:L-aspartate:2-oxoglutarate aminotransferase activity"/>
    <property type="evidence" value="ECO:0007669"/>
    <property type="project" value="UniProtKB-EC"/>
</dbReference>
<evidence type="ECO:0000256" key="5">
    <source>
        <dbReference type="ARBA" id="ARBA00037999"/>
    </source>
</evidence>
<comment type="caution">
    <text evidence="7">The sequence shown here is derived from an EMBL/GenBank/DDBJ whole genome shotgun (WGS) entry which is preliminary data.</text>
</comment>
<dbReference type="FunFam" id="3.40.640.10:FF:000090">
    <property type="entry name" value="Pyridoxal phosphate-dependent aminotransferase"/>
    <property type="match status" value="1"/>
</dbReference>
<dbReference type="Gene3D" id="3.40.640.10">
    <property type="entry name" value="Type I PLP-dependent aspartate aminotransferase-like (Major domain)"/>
    <property type="match status" value="1"/>
</dbReference>
<evidence type="ECO:0000256" key="4">
    <source>
        <dbReference type="ARBA" id="ARBA00022898"/>
    </source>
</evidence>
<organism evidence="7 8">
    <name type="scientific">Candidatus Bilamarchaeum dharawalense</name>
    <dbReference type="NCBI Taxonomy" id="2885759"/>
    <lineage>
        <taxon>Archaea</taxon>
        <taxon>Candidatus Micrarchaeota</taxon>
        <taxon>Candidatus Micrarchaeia</taxon>
        <taxon>Candidatus Anstonellales</taxon>
        <taxon>Candidatus Bilamarchaeaceae</taxon>
        <taxon>Candidatus Bilamarchaeum</taxon>
    </lineage>
</organism>
<reference evidence="7 8" key="1">
    <citation type="submission" date="2019-08" db="EMBL/GenBank/DDBJ databases">
        <authorList>
            <person name="Vazquez-Campos X."/>
        </authorList>
    </citation>
    <scope>NUCLEOTIDE SEQUENCE [LARGE SCALE GENOMIC DNA]</scope>
    <source>
        <strain evidence="7">LFW-283_2</strain>
    </source>
</reference>
<accession>A0A5E4LTM7</accession>
<dbReference type="GO" id="GO:0000271">
    <property type="term" value="P:polysaccharide biosynthetic process"/>
    <property type="evidence" value="ECO:0007669"/>
    <property type="project" value="TreeGrafter"/>
</dbReference>
<gene>
    <name evidence="7" type="primary">aspC_1</name>
    <name evidence="7" type="ORF">LFW2832_00350</name>
</gene>